<evidence type="ECO:0000256" key="7">
    <source>
        <dbReference type="ARBA" id="ARBA00023170"/>
    </source>
</evidence>
<dbReference type="PANTHER" id="PTHR21462:SF2">
    <property type="entry name" value="CELL SURFACE GLYCOPROTEIN CD200 RECEPTOR 2"/>
    <property type="match status" value="1"/>
</dbReference>
<dbReference type="InterPro" id="IPR003599">
    <property type="entry name" value="Ig_sub"/>
</dbReference>
<dbReference type="Pfam" id="PF08205">
    <property type="entry name" value="C2-set_2"/>
    <property type="match status" value="1"/>
</dbReference>
<keyword evidence="8" id="KW-0325">Glycoprotein</keyword>
<proteinExistence type="inferred from homology"/>
<evidence type="ECO:0000313" key="11">
    <source>
        <dbReference type="EMBL" id="KAJ4933034.1"/>
    </source>
</evidence>
<dbReference type="Proteomes" id="UP001219934">
    <property type="component" value="Unassembled WGS sequence"/>
</dbReference>
<dbReference type="EMBL" id="JAPTMU010000013">
    <property type="protein sequence ID" value="KAJ4933034.1"/>
    <property type="molecule type" value="Genomic_DNA"/>
</dbReference>
<evidence type="ECO:0000256" key="6">
    <source>
        <dbReference type="ARBA" id="ARBA00023157"/>
    </source>
</evidence>
<feature type="domain" description="Ig-like" evidence="10">
    <location>
        <begin position="68"/>
        <end position="158"/>
    </location>
</feature>
<feature type="domain" description="Ig-like" evidence="10">
    <location>
        <begin position="163"/>
        <end position="247"/>
    </location>
</feature>
<dbReference type="SMART" id="SM00409">
    <property type="entry name" value="IG"/>
    <property type="match status" value="1"/>
</dbReference>
<dbReference type="InterPro" id="IPR040012">
    <property type="entry name" value="CD200R"/>
</dbReference>
<feature type="transmembrane region" description="Helical" evidence="9">
    <location>
        <begin position="257"/>
        <end position="277"/>
    </location>
</feature>
<dbReference type="InterPro" id="IPR013106">
    <property type="entry name" value="Ig_V-set"/>
</dbReference>
<sequence length="319" mass="35658">MDNNVYQTIVDYKCKGQYPLDSTKTCKKEIRRKASTYVLDGTNQSTSVNSNSSSAAHFEKIHAAFNLGSEAILTCSNKTWKDMLFVTWNIERNSKSCRIAFNDNGQNEDSCEDGKSLQNTSSSQSYLHIPKFSKDDVGVYKCNHVYNGGNENCEINVTITVPPRLSSWLETKDNKTVAVCKAEGGNPAANISWSHLGIGNASILEVKDPQGLFTVESRLELLEGMDTEHLNCSIRHPSYLEGQKTLALKPKKGYGPWLYILTVVVIIVFLAGVLFFAQKKLWRRCKLSESSPSKSPPTEDVEEVEPYASYVQRVNSIYN</sequence>
<evidence type="ECO:0000256" key="3">
    <source>
        <dbReference type="ARBA" id="ARBA00022692"/>
    </source>
</evidence>
<dbReference type="InterPro" id="IPR007110">
    <property type="entry name" value="Ig-like_dom"/>
</dbReference>
<evidence type="ECO:0000256" key="8">
    <source>
        <dbReference type="ARBA" id="ARBA00023180"/>
    </source>
</evidence>
<dbReference type="PANTHER" id="PTHR21462">
    <property type="entry name" value="CELL SURFACE GLYCOPROTEIN OX2 RECEPTOR PRECURSOR"/>
    <property type="match status" value="1"/>
</dbReference>
<dbReference type="PROSITE" id="PS50835">
    <property type="entry name" value="IG_LIKE"/>
    <property type="match status" value="2"/>
</dbReference>
<comment type="similarity">
    <text evidence="2">Belongs to the CD200R family.</text>
</comment>
<evidence type="ECO:0000256" key="2">
    <source>
        <dbReference type="ARBA" id="ARBA00008215"/>
    </source>
</evidence>
<evidence type="ECO:0000313" key="12">
    <source>
        <dbReference type="Proteomes" id="UP001219934"/>
    </source>
</evidence>
<dbReference type="GO" id="GO:0150077">
    <property type="term" value="P:regulation of neuroinflammatory response"/>
    <property type="evidence" value="ECO:0007669"/>
    <property type="project" value="InterPro"/>
</dbReference>
<keyword evidence="6" id="KW-1015">Disulfide bond</keyword>
<name>A0AAD6AVZ1_9TELE</name>
<dbReference type="GO" id="GO:0009986">
    <property type="term" value="C:cell surface"/>
    <property type="evidence" value="ECO:0007669"/>
    <property type="project" value="UniProtKB-ARBA"/>
</dbReference>
<dbReference type="AlphaFoldDB" id="A0AAD6AVZ1"/>
<gene>
    <name evidence="11" type="ORF">JOQ06_029872</name>
</gene>
<dbReference type="InterPro" id="IPR036179">
    <property type="entry name" value="Ig-like_dom_sf"/>
</dbReference>
<evidence type="ECO:0000256" key="4">
    <source>
        <dbReference type="ARBA" id="ARBA00022989"/>
    </source>
</evidence>
<keyword evidence="7" id="KW-0675">Receptor</keyword>
<reference evidence="11" key="1">
    <citation type="submission" date="2022-11" db="EMBL/GenBank/DDBJ databases">
        <title>Chromosome-level genome of Pogonophryne albipinna.</title>
        <authorList>
            <person name="Jo E."/>
        </authorList>
    </citation>
    <scope>NUCLEOTIDE SEQUENCE</scope>
    <source>
        <strain evidence="11">SGF0006</strain>
        <tissue evidence="11">Muscle</tissue>
    </source>
</reference>
<dbReference type="InterPro" id="IPR013783">
    <property type="entry name" value="Ig-like_fold"/>
</dbReference>
<protein>
    <recommendedName>
        <fullName evidence="10">Ig-like domain-containing protein</fullName>
    </recommendedName>
</protein>
<dbReference type="InterPro" id="IPR013162">
    <property type="entry name" value="CD80_C2-set"/>
</dbReference>
<dbReference type="SUPFAM" id="SSF48726">
    <property type="entry name" value="Immunoglobulin"/>
    <property type="match status" value="1"/>
</dbReference>
<organism evidence="11 12">
    <name type="scientific">Pogonophryne albipinna</name>
    <dbReference type="NCBI Taxonomy" id="1090488"/>
    <lineage>
        <taxon>Eukaryota</taxon>
        <taxon>Metazoa</taxon>
        <taxon>Chordata</taxon>
        <taxon>Craniata</taxon>
        <taxon>Vertebrata</taxon>
        <taxon>Euteleostomi</taxon>
        <taxon>Actinopterygii</taxon>
        <taxon>Neopterygii</taxon>
        <taxon>Teleostei</taxon>
        <taxon>Neoteleostei</taxon>
        <taxon>Acanthomorphata</taxon>
        <taxon>Eupercaria</taxon>
        <taxon>Perciformes</taxon>
        <taxon>Notothenioidei</taxon>
        <taxon>Pogonophryne</taxon>
    </lineage>
</organism>
<evidence type="ECO:0000256" key="1">
    <source>
        <dbReference type="ARBA" id="ARBA00004167"/>
    </source>
</evidence>
<keyword evidence="3 9" id="KW-0812">Transmembrane</keyword>
<accession>A0AAD6AVZ1</accession>
<dbReference type="Pfam" id="PF07686">
    <property type="entry name" value="V-set"/>
    <property type="match status" value="1"/>
</dbReference>
<keyword evidence="5 9" id="KW-0472">Membrane</keyword>
<keyword evidence="12" id="KW-1185">Reference proteome</keyword>
<evidence type="ECO:0000256" key="9">
    <source>
        <dbReference type="SAM" id="Phobius"/>
    </source>
</evidence>
<evidence type="ECO:0000256" key="5">
    <source>
        <dbReference type="ARBA" id="ARBA00023136"/>
    </source>
</evidence>
<evidence type="ECO:0000259" key="10">
    <source>
        <dbReference type="PROSITE" id="PS50835"/>
    </source>
</evidence>
<keyword evidence="4 9" id="KW-1133">Transmembrane helix</keyword>
<dbReference type="Gene3D" id="2.60.40.10">
    <property type="entry name" value="Immunoglobulins"/>
    <property type="match status" value="2"/>
</dbReference>
<dbReference type="GO" id="GO:0038023">
    <property type="term" value="F:signaling receptor activity"/>
    <property type="evidence" value="ECO:0007669"/>
    <property type="project" value="InterPro"/>
</dbReference>
<comment type="subcellular location">
    <subcellularLocation>
        <location evidence="1">Membrane</location>
        <topology evidence="1">Single-pass membrane protein</topology>
    </subcellularLocation>
</comment>
<dbReference type="GO" id="GO:0016020">
    <property type="term" value="C:membrane"/>
    <property type="evidence" value="ECO:0007669"/>
    <property type="project" value="UniProtKB-SubCell"/>
</dbReference>
<comment type="caution">
    <text evidence="11">The sequence shown here is derived from an EMBL/GenBank/DDBJ whole genome shotgun (WGS) entry which is preliminary data.</text>
</comment>